<sequence>GADLSQSAMASCIDQRVNTERKGCTTTTSTLVYSKGVEGVAKIRSTILNGSLQAAFMVFEDCVTTKIYFETYQWEMATERIRATGGEIHPCRVYM</sequence>
<gene>
    <name evidence="1" type="ORF">PFISCL1PPCAC_18746</name>
</gene>
<proteinExistence type="predicted"/>
<keyword evidence="2" id="KW-1185">Reference proteome</keyword>
<dbReference type="Proteomes" id="UP001432322">
    <property type="component" value="Unassembled WGS sequence"/>
</dbReference>
<evidence type="ECO:0000313" key="1">
    <source>
        <dbReference type="EMBL" id="GMT27449.1"/>
    </source>
</evidence>
<protein>
    <submittedName>
        <fullName evidence="1">Uncharacterized protein</fullName>
    </submittedName>
</protein>
<dbReference type="EMBL" id="BTSY01000005">
    <property type="protein sequence ID" value="GMT27449.1"/>
    <property type="molecule type" value="Genomic_DNA"/>
</dbReference>
<evidence type="ECO:0000313" key="2">
    <source>
        <dbReference type="Proteomes" id="UP001432322"/>
    </source>
</evidence>
<feature type="non-terminal residue" evidence="1">
    <location>
        <position position="1"/>
    </location>
</feature>
<organism evidence="1 2">
    <name type="scientific">Pristionchus fissidentatus</name>
    <dbReference type="NCBI Taxonomy" id="1538716"/>
    <lineage>
        <taxon>Eukaryota</taxon>
        <taxon>Metazoa</taxon>
        <taxon>Ecdysozoa</taxon>
        <taxon>Nematoda</taxon>
        <taxon>Chromadorea</taxon>
        <taxon>Rhabditida</taxon>
        <taxon>Rhabditina</taxon>
        <taxon>Diplogasteromorpha</taxon>
        <taxon>Diplogasteroidea</taxon>
        <taxon>Neodiplogasteridae</taxon>
        <taxon>Pristionchus</taxon>
    </lineage>
</organism>
<name>A0AAV5W9N0_9BILA</name>
<comment type="caution">
    <text evidence="1">The sequence shown here is derived from an EMBL/GenBank/DDBJ whole genome shotgun (WGS) entry which is preliminary data.</text>
</comment>
<accession>A0AAV5W9N0</accession>
<dbReference type="AlphaFoldDB" id="A0AAV5W9N0"/>
<reference evidence="1" key="1">
    <citation type="submission" date="2023-10" db="EMBL/GenBank/DDBJ databases">
        <title>Genome assembly of Pristionchus species.</title>
        <authorList>
            <person name="Yoshida K."/>
            <person name="Sommer R.J."/>
        </authorList>
    </citation>
    <scope>NUCLEOTIDE SEQUENCE</scope>
    <source>
        <strain evidence="1">RS5133</strain>
    </source>
</reference>
<feature type="non-terminal residue" evidence="1">
    <location>
        <position position="95"/>
    </location>
</feature>